<keyword evidence="1" id="KW-1133">Transmembrane helix</keyword>
<feature type="transmembrane region" description="Helical" evidence="1">
    <location>
        <begin position="12"/>
        <end position="31"/>
    </location>
</feature>
<keyword evidence="3" id="KW-1185">Reference proteome</keyword>
<reference evidence="2 3" key="1">
    <citation type="submission" date="2020-05" db="EMBL/GenBank/DDBJ databases">
        <title>Complete genome of Desulfobulbus oligotrophicus.</title>
        <authorList>
            <person name="Podar M."/>
        </authorList>
    </citation>
    <scope>NUCLEOTIDE SEQUENCE [LARGE SCALE GENOMIC DNA]</scope>
    <source>
        <strain evidence="2 3">Prop6</strain>
    </source>
</reference>
<dbReference type="AlphaFoldDB" id="A0A7T6AQN2"/>
<dbReference type="RefSeq" id="WP_199261537.1">
    <property type="nucleotide sequence ID" value="NZ_CP054140.1"/>
</dbReference>
<protein>
    <submittedName>
        <fullName evidence="2">Uncharacterized protein</fullName>
    </submittedName>
</protein>
<dbReference type="Proteomes" id="UP000596092">
    <property type="component" value="Chromosome"/>
</dbReference>
<dbReference type="EMBL" id="CP054140">
    <property type="protein sequence ID" value="QQG65916.1"/>
    <property type="molecule type" value="Genomic_DNA"/>
</dbReference>
<gene>
    <name evidence="2" type="ORF">HP555_08570</name>
</gene>
<proteinExistence type="predicted"/>
<keyword evidence="1" id="KW-0812">Transmembrane</keyword>
<keyword evidence="1" id="KW-0472">Membrane</keyword>
<sequence>MVAPEIWHGKSTFSPLITAVTGVFLSINIWVSMQTMGLIIFADYFHEFFFLTSGVLPYKYLVN</sequence>
<organism evidence="2 3">
    <name type="scientific">Desulfobulbus oligotrophicus</name>
    <dbReference type="NCBI Taxonomy" id="1909699"/>
    <lineage>
        <taxon>Bacteria</taxon>
        <taxon>Pseudomonadati</taxon>
        <taxon>Thermodesulfobacteriota</taxon>
        <taxon>Desulfobulbia</taxon>
        <taxon>Desulfobulbales</taxon>
        <taxon>Desulfobulbaceae</taxon>
        <taxon>Desulfobulbus</taxon>
    </lineage>
</organism>
<accession>A0A7T6AQN2</accession>
<name>A0A7T6AQN2_9BACT</name>
<evidence type="ECO:0000313" key="2">
    <source>
        <dbReference type="EMBL" id="QQG65916.1"/>
    </source>
</evidence>
<dbReference type="KEGG" id="dog:HP555_08570"/>
<evidence type="ECO:0000256" key="1">
    <source>
        <dbReference type="SAM" id="Phobius"/>
    </source>
</evidence>
<evidence type="ECO:0000313" key="3">
    <source>
        <dbReference type="Proteomes" id="UP000596092"/>
    </source>
</evidence>